<dbReference type="GO" id="GO:0051707">
    <property type="term" value="P:response to other organism"/>
    <property type="evidence" value="ECO:0007669"/>
    <property type="project" value="UniProtKB-ARBA"/>
</dbReference>
<evidence type="ECO:0000256" key="1">
    <source>
        <dbReference type="ARBA" id="ARBA00004479"/>
    </source>
</evidence>
<dbReference type="PROSITE" id="PS00107">
    <property type="entry name" value="PROTEIN_KINASE_ATP"/>
    <property type="match status" value="1"/>
</dbReference>
<evidence type="ECO:0000259" key="25">
    <source>
        <dbReference type="PROSITE" id="PS50927"/>
    </source>
</evidence>
<keyword evidence="8 18" id="KW-0547">Nucleotide-binding</keyword>
<dbReference type="PROSITE" id="PS50927">
    <property type="entry name" value="BULB_LECTIN"/>
    <property type="match status" value="2"/>
</dbReference>
<keyword evidence="3 19" id="KW-0245">EGF-like domain</keyword>
<keyword evidence="2 18" id="KW-0723">Serine/threonine-protein kinase</keyword>
<proteinExistence type="inferred from homology"/>
<evidence type="ECO:0000256" key="20">
    <source>
        <dbReference type="PROSITE-ProRule" id="PRU10141"/>
    </source>
</evidence>
<dbReference type="InterPro" id="IPR036426">
    <property type="entry name" value="Bulb-type_lectin_dom_sf"/>
</dbReference>
<reference evidence="27" key="1">
    <citation type="submission" date="2025-08" db="UniProtKB">
        <authorList>
            <consortium name="RefSeq"/>
        </authorList>
    </citation>
    <scope>IDENTIFICATION</scope>
</reference>
<dbReference type="InterPro" id="IPR024171">
    <property type="entry name" value="SRK-like_kinase"/>
</dbReference>
<dbReference type="PANTHER" id="PTHR47976:SF27">
    <property type="entry name" value="RECEPTOR-LIKE SERINE_THREONINE-PROTEIN KINASE"/>
    <property type="match status" value="1"/>
</dbReference>
<sequence length="784" mass="86999">MASVLLSTPLVLLFLPSPAIVNAQKQTNVTPGMSISTTSGSMSWSSPSGRFAFGFYPKGQGFAIGVWLATTPNMTVVWTANRNDPPISNGSIRFSVGGSLLWSAPGGREEVIAQLSEPATMGSMLDTGNFVLYNSSHGIVWSTFSIPTDTLLPGQSLPSQNQLYSSVSEADQSQGNYRLNNQEDANLVLYAVGTSDIADDAYWASNTFLIGFPLTLSLNSKGVLYLVGNNSRFTKNLTQAKASSSQGGGEIYYRATLDPDGILRLYSHTFWKNGSSTKAVEWAALDDRCLVKGVCGLNSYCSLKEDEEPECLCPPGFDYVDPNQIQRGCTRNSTSGDCSNDHSNGKDAGLEMHDMKNTAWLNKPFYIFPSTTSLDDCEAACLSDCFCEAALFKDNVCTKQMLPLKYGRTDGNDTLLIKVGAMNPGEGAVTCEKKNDAHAKVIAVSIALAAFSIIVLAISGFLFWRYWRFGRYKTLKHDNSVLDEETTLRSYSYKELEMATEDFREELGKGAFGTVFRGAFSKGGRMIAVKRLEKMVEDGEREFQREVKAIGRAHHRNLVKLFGFCNEGSNRLLVYEFMSNGSLAKLLFKTKTYPSWEERVGIAMDVAKGLQYLHEELEAHIIHCDIKPENILIDDFGTAKIADFGLAKLLMPDQTRTFTGVRGTRGYLAPEWYKNAPITVKADVYSYGIVLFEIICCRRNMELEEDGNVRILSEWVYERFLAGELEWLKKDQEVDDTELERIVKVGLWCVQNDLNLRPSMKTVILMLEDHIQVPLPPAPASFML</sequence>
<dbReference type="Pfam" id="PF00069">
    <property type="entry name" value="Pkinase"/>
    <property type="match status" value="1"/>
</dbReference>
<dbReference type="InterPro" id="IPR051343">
    <property type="entry name" value="G-type_lectin_kinases/EP1-like"/>
</dbReference>
<dbReference type="InterPro" id="IPR000719">
    <property type="entry name" value="Prot_kinase_dom"/>
</dbReference>
<dbReference type="KEGG" id="egu:105052025"/>
<dbReference type="PIRSF" id="PIRSF000641">
    <property type="entry name" value="SRK"/>
    <property type="match status" value="1"/>
</dbReference>
<dbReference type="InterPro" id="IPR001480">
    <property type="entry name" value="Bulb-type_lectin_dom"/>
</dbReference>
<dbReference type="AlphaFoldDB" id="A0A6I9RR04"/>
<comment type="subcellular location">
    <subcellularLocation>
        <location evidence="1">Membrane</location>
        <topology evidence="1">Single-pass type I membrane protein</topology>
    </subcellularLocation>
</comment>
<comment type="caution">
    <text evidence="19">Lacks conserved residue(s) required for the propagation of feature annotation.</text>
</comment>
<dbReference type="Gene3D" id="1.10.510.10">
    <property type="entry name" value="Transferase(Phosphotransferase) domain 1"/>
    <property type="match status" value="1"/>
</dbReference>
<dbReference type="InterPro" id="IPR011009">
    <property type="entry name" value="Kinase-like_dom_sf"/>
</dbReference>
<dbReference type="GO" id="GO:0004674">
    <property type="term" value="F:protein serine/threonine kinase activity"/>
    <property type="evidence" value="ECO:0007669"/>
    <property type="project" value="UniProtKB-KW"/>
</dbReference>
<evidence type="ECO:0000256" key="9">
    <source>
        <dbReference type="ARBA" id="ARBA00022777"/>
    </source>
</evidence>
<dbReference type="PROSITE" id="PS00108">
    <property type="entry name" value="PROTEIN_KINASE_ST"/>
    <property type="match status" value="1"/>
</dbReference>
<name>A0A6I9RR04_ELAGV</name>
<evidence type="ECO:0000256" key="7">
    <source>
        <dbReference type="ARBA" id="ARBA00022734"/>
    </source>
</evidence>
<dbReference type="InterPro" id="IPR000858">
    <property type="entry name" value="S_locus_glycoprot_dom"/>
</dbReference>
<evidence type="ECO:0000256" key="11">
    <source>
        <dbReference type="ARBA" id="ARBA00022989"/>
    </source>
</evidence>
<keyword evidence="15" id="KW-0325">Glycoprotein</keyword>
<feature type="transmembrane region" description="Helical" evidence="21">
    <location>
        <begin position="441"/>
        <end position="464"/>
    </location>
</feature>
<dbReference type="FunFam" id="1.10.510.10:FF:000237">
    <property type="entry name" value="G-type lectin S-receptor-like serine/threonine-protein kinase"/>
    <property type="match status" value="1"/>
</dbReference>
<comment type="catalytic activity">
    <reaction evidence="16 18">
        <text>L-threonyl-[protein] + ATP = O-phospho-L-threonyl-[protein] + ADP + H(+)</text>
        <dbReference type="Rhea" id="RHEA:46608"/>
        <dbReference type="Rhea" id="RHEA-COMP:11060"/>
        <dbReference type="Rhea" id="RHEA-COMP:11605"/>
        <dbReference type="ChEBI" id="CHEBI:15378"/>
        <dbReference type="ChEBI" id="CHEBI:30013"/>
        <dbReference type="ChEBI" id="CHEBI:30616"/>
        <dbReference type="ChEBI" id="CHEBI:61977"/>
        <dbReference type="ChEBI" id="CHEBI:456216"/>
        <dbReference type="EC" id="2.7.11.1"/>
    </reaction>
</comment>
<evidence type="ECO:0000256" key="18">
    <source>
        <dbReference type="PIRNR" id="PIRNR000641"/>
    </source>
</evidence>
<dbReference type="PROSITE" id="PS50011">
    <property type="entry name" value="PROTEIN_KINASE_DOM"/>
    <property type="match status" value="1"/>
</dbReference>
<dbReference type="SUPFAM" id="SSF51110">
    <property type="entry name" value="alpha-D-mannose-specific plant lectins"/>
    <property type="match status" value="2"/>
</dbReference>
<dbReference type="SUPFAM" id="SSF56112">
    <property type="entry name" value="Protein kinase-like (PK-like)"/>
    <property type="match status" value="1"/>
</dbReference>
<dbReference type="SMART" id="SM00220">
    <property type="entry name" value="S_TKc"/>
    <property type="match status" value="1"/>
</dbReference>
<dbReference type="Pfam" id="PF00954">
    <property type="entry name" value="S_locus_glycop"/>
    <property type="match status" value="1"/>
</dbReference>
<dbReference type="OrthoDB" id="1668230at2759"/>
<keyword evidence="11 21" id="KW-1133">Transmembrane helix</keyword>
<evidence type="ECO:0000259" key="23">
    <source>
        <dbReference type="PROSITE" id="PS50011"/>
    </source>
</evidence>
<organism evidence="26 27">
    <name type="scientific">Elaeis guineensis var. tenera</name>
    <name type="common">Oil palm</name>
    <dbReference type="NCBI Taxonomy" id="51953"/>
    <lineage>
        <taxon>Eukaryota</taxon>
        <taxon>Viridiplantae</taxon>
        <taxon>Streptophyta</taxon>
        <taxon>Embryophyta</taxon>
        <taxon>Tracheophyta</taxon>
        <taxon>Spermatophyta</taxon>
        <taxon>Magnoliopsida</taxon>
        <taxon>Liliopsida</taxon>
        <taxon>Arecaceae</taxon>
        <taxon>Arecoideae</taxon>
        <taxon>Cocoseae</taxon>
        <taxon>Elaeidinae</taxon>
        <taxon>Elaeis</taxon>
    </lineage>
</organism>
<dbReference type="EC" id="2.7.11.1" evidence="18"/>
<evidence type="ECO:0000256" key="3">
    <source>
        <dbReference type="ARBA" id="ARBA00022536"/>
    </source>
</evidence>
<evidence type="ECO:0000313" key="27">
    <source>
        <dbReference type="RefSeq" id="XP_010931011.2"/>
    </source>
</evidence>
<dbReference type="Gene3D" id="3.30.200.20">
    <property type="entry name" value="Phosphorylase Kinase, domain 1"/>
    <property type="match status" value="1"/>
</dbReference>
<dbReference type="InterPro" id="IPR008271">
    <property type="entry name" value="Ser/Thr_kinase_AS"/>
</dbReference>
<evidence type="ECO:0000256" key="12">
    <source>
        <dbReference type="ARBA" id="ARBA00023136"/>
    </source>
</evidence>
<evidence type="ECO:0000256" key="8">
    <source>
        <dbReference type="ARBA" id="ARBA00022741"/>
    </source>
</evidence>
<evidence type="ECO:0000256" key="4">
    <source>
        <dbReference type="ARBA" id="ARBA00022679"/>
    </source>
</evidence>
<comment type="similarity">
    <text evidence="18">Belongs to the protein kinase superfamily. Ser/Thr protein kinase family.</text>
</comment>
<evidence type="ECO:0000256" key="17">
    <source>
        <dbReference type="ARBA" id="ARBA00048679"/>
    </source>
</evidence>
<evidence type="ECO:0000256" key="16">
    <source>
        <dbReference type="ARBA" id="ARBA00047899"/>
    </source>
</evidence>
<keyword evidence="9 18" id="KW-0418">Kinase</keyword>
<evidence type="ECO:0000256" key="10">
    <source>
        <dbReference type="ARBA" id="ARBA00022840"/>
    </source>
</evidence>
<evidence type="ECO:0000313" key="26">
    <source>
        <dbReference type="Proteomes" id="UP000504607"/>
    </source>
</evidence>
<accession>A0A6I9RR04</accession>
<dbReference type="GO" id="GO:0005524">
    <property type="term" value="F:ATP binding"/>
    <property type="evidence" value="ECO:0007669"/>
    <property type="project" value="UniProtKB-UniRule"/>
</dbReference>
<keyword evidence="10 18" id="KW-0067">ATP-binding</keyword>
<feature type="domain" description="Bulb-type lectin" evidence="25">
    <location>
        <begin position="148"/>
        <end position="278"/>
    </location>
</feature>
<dbReference type="PROSITE" id="PS50026">
    <property type="entry name" value="EGF_3"/>
    <property type="match status" value="1"/>
</dbReference>
<evidence type="ECO:0000256" key="13">
    <source>
        <dbReference type="ARBA" id="ARBA00023157"/>
    </source>
</evidence>
<feature type="binding site" evidence="20">
    <location>
        <position position="530"/>
    </location>
    <ligand>
        <name>ATP</name>
        <dbReference type="ChEBI" id="CHEBI:30616"/>
    </ligand>
</feature>
<evidence type="ECO:0000256" key="15">
    <source>
        <dbReference type="ARBA" id="ARBA00023180"/>
    </source>
</evidence>
<evidence type="ECO:0000256" key="5">
    <source>
        <dbReference type="ARBA" id="ARBA00022692"/>
    </source>
</evidence>
<feature type="domain" description="Bulb-type lectin" evidence="25">
    <location>
        <begin position="26"/>
        <end position="145"/>
    </location>
</feature>
<dbReference type="FunCoup" id="A0A6I9RR04">
    <property type="interactions" value="334"/>
</dbReference>
<dbReference type="GO" id="GO:0048544">
    <property type="term" value="P:recognition of pollen"/>
    <property type="evidence" value="ECO:0007669"/>
    <property type="project" value="InterPro"/>
</dbReference>
<dbReference type="GO" id="GO:0016020">
    <property type="term" value="C:membrane"/>
    <property type="evidence" value="ECO:0007669"/>
    <property type="project" value="UniProtKB-SubCell"/>
</dbReference>
<evidence type="ECO:0000259" key="24">
    <source>
        <dbReference type="PROSITE" id="PS50026"/>
    </source>
</evidence>
<evidence type="ECO:0000256" key="2">
    <source>
        <dbReference type="ARBA" id="ARBA00022527"/>
    </source>
</evidence>
<feature type="domain" description="EGF-like" evidence="24">
    <location>
        <begin position="285"/>
        <end position="323"/>
    </location>
</feature>
<keyword evidence="26" id="KW-1185">Reference proteome</keyword>
<keyword evidence="5 21" id="KW-0812">Transmembrane</keyword>
<keyword evidence="13" id="KW-1015">Disulfide bond</keyword>
<dbReference type="InterPro" id="IPR017441">
    <property type="entry name" value="Protein_kinase_ATP_BS"/>
</dbReference>
<dbReference type="FunFam" id="3.30.200.20:FF:000059">
    <property type="entry name" value="S-receptor-like serine/threonine-protein kinase"/>
    <property type="match status" value="1"/>
</dbReference>
<dbReference type="SMART" id="SM00108">
    <property type="entry name" value="B_lectin"/>
    <property type="match status" value="1"/>
</dbReference>
<keyword evidence="4 18" id="KW-0808">Transferase</keyword>
<evidence type="ECO:0000256" key="22">
    <source>
        <dbReference type="SAM" id="SignalP"/>
    </source>
</evidence>
<keyword evidence="14" id="KW-0675">Receptor</keyword>
<keyword evidence="6 22" id="KW-0732">Signal</keyword>
<gene>
    <name evidence="27" type="primary">LOC105052025</name>
</gene>
<dbReference type="InParanoid" id="A0A6I9RR04"/>
<dbReference type="InterPro" id="IPR000742">
    <property type="entry name" value="EGF"/>
</dbReference>
<feature type="domain" description="Protein kinase" evidence="23">
    <location>
        <begin position="501"/>
        <end position="773"/>
    </location>
</feature>
<protein>
    <recommendedName>
        <fullName evidence="18">Receptor-like serine/threonine-protein kinase</fullName>
        <ecNumber evidence="18">2.7.11.1</ecNumber>
    </recommendedName>
</protein>
<dbReference type="RefSeq" id="XP_010931011.2">
    <property type="nucleotide sequence ID" value="XM_010932709.3"/>
</dbReference>
<evidence type="ECO:0000256" key="19">
    <source>
        <dbReference type="PROSITE-ProRule" id="PRU00076"/>
    </source>
</evidence>
<evidence type="ECO:0000256" key="6">
    <source>
        <dbReference type="ARBA" id="ARBA00022729"/>
    </source>
</evidence>
<dbReference type="Proteomes" id="UP000504607">
    <property type="component" value="Chromosome 9"/>
</dbReference>
<dbReference type="FunFam" id="2.90.10.10:FF:000026">
    <property type="entry name" value="Serine/threonine-protein kinase"/>
    <property type="match status" value="1"/>
</dbReference>
<feature type="chain" id="PRO_5027040444" description="Receptor-like serine/threonine-protein kinase" evidence="22">
    <location>
        <begin position="24"/>
        <end position="784"/>
    </location>
</feature>
<keyword evidence="7" id="KW-0430">Lectin</keyword>
<keyword evidence="12 21" id="KW-0472">Membrane</keyword>
<dbReference type="Pfam" id="PF01453">
    <property type="entry name" value="B_lectin"/>
    <property type="match status" value="1"/>
</dbReference>
<evidence type="ECO:0000256" key="14">
    <source>
        <dbReference type="ARBA" id="ARBA00023170"/>
    </source>
</evidence>
<dbReference type="Gene3D" id="2.90.10.10">
    <property type="entry name" value="Bulb-type lectin domain"/>
    <property type="match status" value="2"/>
</dbReference>
<dbReference type="PANTHER" id="PTHR47976">
    <property type="entry name" value="G-TYPE LECTIN S-RECEPTOR-LIKE SERINE/THREONINE-PROTEIN KINASE SD2-5"/>
    <property type="match status" value="1"/>
</dbReference>
<dbReference type="GeneID" id="105052025"/>
<dbReference type="GO" id="GO:0030246">
    <property type="term" value="F:carbohydrate binding"/>
    <property type="evidence" value="ECO:0007669"/>
    <property type="project" value="UniProtKB-KW"/>
</dbReference>
<feature type="signal peptide" evidence="22">
    <location>
        <begin position="1"/>
        <end position="23"/>
    </location>
</feature>
<comment type="catalytic activity">
    <reaction evidence="17 18">
        <text>L-seryl-[protein] + ATP = O-phospho-L-seryl-[protein] + ADP + H(+)</text>
        <dbReference type="Rhea" id="RHEA:17989"/>
        <dbReference type="Rhea" id="RHEA-COMP:9863"/>
        <dbReference type="Rhea" id="RHEA-COMP:11604"/>
        <dbReference type="ChEBI" id="CHEBI:15378"/>
        <dbReference type="ChEBI" id="CHEBI:29999"/>
        <dbReference type="ChEBI" id="CHEBI:30616"/>
        <dbReference type="ChEBI" id="CHEBI:83421"/>
        <dbReference type="ChEBI" id="CHEBI:456216"/>
        <dbReference type="EC" id="2.7.11.1"/>
    </reaction>
</comment>
<evidence type="ECO:0000256" key="21">
    <source>
        <dbReference type="SAM" id="Phobius"/>
    </source>
</evidence>